<keyword evidence="2" id="KW-1185">Reference proteome</keyword>
<gene>
    <name evidence="1" type="ORF">HERILL_LOCUS11005</name>
</gene>
<evidence type="ECO:0000313" key="1">
    <source>
        <dbReference type="EMBL" id="CAD7088376.1"/>
    </source>
</evidence>
<evidence type="ECO:0000313" key="2">
    <source>
        <dbReference type="Proteomes" id="UP000594454"/>
    </source>
</evidence>
<sequence>MQYPLPTNIIIDTIQNHTSRQYVAPPPEVDVALGIAVVNLNEGIHNETFTQAPLRSSGYDNHFNHI</sequence>
<organism evidence="1 2">
    <name type="scientific">Hermetia illucens</name>
    <name type="common">Black soldier fly</name>
    <dbReference type="NCBI Taxonomy" id="343691"/>
    <lineage>
        <taxon>Eukaryota</taxon>
        <taxon>Metazoa</taxon>
        <taxon>Ecdysozoa</taxon>
        <taxon>Arthropoda</taxon>
        <taxon>Hexapoda</taxon>
        <taxon>Insecta</taxon>
        <taxon>Pterygota</taxon>
        <taxon>Neoptera</taxon>
        <taxon>Endopterygota</taxon>
        <taxon>Diptera</taxon>
        <taxon>Brachycera</taxon>
        <taxon>Stratiomyomorpha</taxon>
        <taxon>Stratiomyidae</taxon>
        <taxon>Hermetiinae</taxon>
        <taxon>Hermetia</taxon>
    </lineage>
</organism>
<dbReference type="Proteomes" id="UP000594454">
    <property type="component" value="Chromosome 4"/>
</dbReference>
<dbReference type="AlphaFoldDB" id="A0A7R8UXL0"/>
<reference evidence="1 2" key="1">
    <citation type="submission" date="2020-11" db="EMBL/GenBank/DDBJ databases">
        <authorList>
            <person name="Wallbank WR R."/>
            <person name="Pardo Diaz C."/>
            <person name="Kozak K."/>
            <person name="Martin S."/>
            <person name="Jiggins C."/>
            <person name="Moest M."/>
            <person name="Warren A I."/>
            <person name="Generalovic N T."/>
            <person name="Byers J.R.P. K."/>
            <person name="Montejo-Kovacevich G."/>
            <person name="Yen C E."/>
        </authorList>
    </citation>
    <scope>NUCLEOTIDE SEQUENCE [LARGE SCALE GENOMIC DNA]</scope>
</reference>
<accession>A0A7R8UXL0</accession>
<proteinExistence type="predicted"/>
<dbReference type="InParanoid" id="A0A7R8UXL0"/>
<dbReference type="EMBL" id="LR899012">
    <property type="protein sequence ID" value="CAD7088376.1"/>
    <property type="molecule type" value="Genomic_DNA"/>
</dbReference>
<protein>
    <submittedName>
        <fullName evidence="1">Uncharacterized protein</fullName>
    </submittedName>
</protein>
<name>A0A7R8UXL0_HERIL</name>